<organism evidence="1">
    <name type="scientific">Moorella thermoacetica Y72</name>
    <dbReference type="NCBI Taxonomy" id="1325331"/>
    <lineage>
        <taxon>Bacteria</taxon>
        <taxon>Bacillati</taxon>
        <taxon>Bacillota</taxon>
        <taxon>Clostridia</taxon>
        <taxon>Neomoorellales</taxon>
        <taxon>Neomoorellaceae</taxon>
        <taxon>Neomoorella</taxon>
    </lineage>
</organism>
<dbReference type="Gene3D" id="3.20.20.210">
    <property type="match status" value="1"/>
</dbReference>
<dbReference type="AlphaFoldDB" id="A0A0S6UIN2"/>
<dbReference type="SUPFAM" id="SSF51726">
    <property type="entry name" value="UROD/MetE-like"/>
    <property type="match status" value="1"/>
</dbReference>
<dbReference type="InterPro" id="IPR038071">
    <property type="entry name" value="UROD/MetE-like_sf"/>
</dbReference>
<evidence type="ECO:0000313" key="1">
    <source>
        <dbReference type="EMBL" id="GAF27328.1"/>
    </source>
</evidence>
<dbReference type="Proteomes" id="UP000063718">
    <property type="component" value="Unassembled WGS sequence"/>
</dbReference>
<name>A0A0S6UIN2_NEOTH</name>
<dbReference type="RefSeq" id="WP_025775085.1">
    <property type="nucleotide sequence ID" value="NZ_DF238840.1"/>
</dbReference>
<sequence>MFEHLNVRINDSHVDYRNLKVNKKERQILRELASKIAEIAAKPEQETKKKLWIEHNALKPTRPLIFCDPENGWNEIITDDQIKCENEVARYWEAVLRKELFWGESMGDDRVIEPYFDIHHIYTDTGWGLKEKRVGGEIDVYRLDGGSYKWEAPLKDYSDMNKLHFPEIKVDYETTQKVLELAQEILGDILRVRLKTIWWWSVGLTDDLAYLRGLEAILYDVYDHPDELHKLMAFLYEGTLAKLDFLEKNGLLSLNNDGTFVGSGGYGWTEELPQQDFAGKVRLKDMWGMSESQVTVGLSPKMFEEFIFPYQLPLLEKFGLNCYGCCEPLNPRWDIIKKIPRLRRVSVSPWAKIEDMCEKLEDKYIFSWKPHPGVLATPNIDEDQIRQDIRRVLKITRNCRVEIIMKDNHTIGKNPENVIKWCKIAREEAERV</sequence>
<proteinExistence type="predicted"/>
<dbReference type="EMBL" id="DF238840">
    <property type="protein sequence ID" value="GAF27328.1"/>
    <property type="molecule type" value="Genomic_DNA"/>
</dbReference>
<protein>
    <submittedName>
        <fullName evidence="1">Uroporphyrinogen-III decarboxylase</fullName>
    </submittedName>
</protein>
<accession>A0A0S6UIN2</accession>
<gene>
    <name evidence="1" type="ORF">MTY_2669</name>
</gene>
<reference evidence="1" key="1">
    <citation type="journal article" date="2014" name="Gene">
        <title>Genome-guided analysis of transformation efficiency and carbon dioxide assimilation by Moorella thermoacetica Y72.</title>
        <authorList>
            <person name="Tsukahara K."/>
            <person name="Kita A."/>
            <person name="Nakashimada Y."/>
            <person name="Hoshino T."/>
            <person name="Murakami K."/>
        </authorList>
    </citation>
    <scope>NUCLEOTIDE SEQUENCE [LARGE SCALE GENOMIC DNA]</scope>
    <source>
        <strain evidence="1">Y72</strain>
    </source>
</reference>